<name>A0ABZ1N213_9NOCA</name>
<feature type="transmembrane region" description="Helical" evidence="2">
    <location>
        <begin position="49"/>
        <end position="65"/>
    </location>
</feature>
<evidence type="ECO:0000313" key="4">
    <source>
        <dbReference type="Proteomes" id="UP001621418"/>
    </source>
</evidence>
<dbReference type="RefSeq" id="WP_405146209.1">
    <property type="nucleotide sequence ID" value="NZ_CP109527.1"/>
</dbReference>
<accession>A0ABZ1N213</accession>
<reference evidence="3 4" key="1">
    <citation type="submission" date="2022-10" db="EMBL/GenBank/DDBJ databases">
        <title>The complete genomes of actinobacterial strains from the NBC collection.</title>
        <authorList>
            <person name="Joergensen T.S."/>
            <person name="Alvarez Arevalo M."/>
            <person name="Sterndorff E.B."/>
            <person name="Faurdal D."/>
            <person name="Vuksanovic O."/>
            <person name="Mourched A.-S."/>
            <person name="Charusanti P."/>
            <person name="Shaw S."/>
            <person name="Blin K."/>
            <person name="Weber T."/>
        </authorList>
    </citation>
    <scope>NUCLEOTIDE SEQUENCE [LARGE SCALE GENOMIC DNA]</scope>
    <source>
        <strain evidence="3 4">NBC_01413</strain>
    </source>
</reference>
<proteinExistence type="predicted"/>
<organism evidence="3 4">
    <name type="scientific">Nocardia salmonicida</name>
    <dbReference type="NCBI Taxonomy" id="53431"/>
    <lineage>
        <taxon>Bacteria</taxon>
        <taxon>Bacillati</taxon>
        <taxon>Actinomycetota</taxon>
        <taxon>Actinomycetes</taxon>
        <taxon>Mycobacteriales</taxon>
        <taxon>Nocardiaceae</taxon>
        <taxon>Nocardia</taxon>
    </lineage>
</organism>
<sequence>MPKAEGGGSVGSWDDLAMKGQTSTGRLLTLFGGVALVMLMVNWSLMRAVAFAVIWAVAAGVMVWRDRRRGTEGIEETSAAAASDAGASGSGER</sequence>
<keyword evidence="2" id="KW-1133">Transmembrane helix</keyword>
<keyword evidence="2" id="KW-0472">Membrane</keyword>
<keyword evidence="2" id="KW-0812">Transmembrane</keyword>
<evidence type="ECO:0000256" key="2">
    <source>
        <dbReference type="SAM" id="Phobius"/>
    </source>
</evidence>
<feature type="region of interest" description="Disordered" evidence="1">
    <location>
        <begin position="72"/>
        <end position="93"/>
    </location>
</feature>
<gene>
    <name evidence="3" type="ORF">OG308_21610</name>
</gene>
<feature type="compositionally biased region" description="Low complexity" evidence="1">
    <location>
        <begin position="78"/>
        <end position="87"/>
    </location>
</feature>
<dbReference type="Proteomes" id="UP001621418">
    <property type="component" value="Chromosome"/>
</dbReference>
<evidence type="ECO:0000256" key="1">
    <source>
        <dbReference type="SAM" id="MobiDB-lite"/>
    </source>
</evidence>
<protein>
    <submittedName>
        <fullName evidence="3">Uncharacterized protein</fullName>
    </submittedName>
</protein>
<evidence type="ECO:0000313" key="3">
    <source>
        <dbReference type="EMBL" id="WTY33928.1"/>
    </source>
</evidence>
<keyword evidence="4" id="KW-1185">Reference proteome</keyword>
<dbReference type="EMBL" id="CP109527">
    <property type="protein sequence ID" value="WTY33928.1"/>
    <property type="molecule type" value="Genomic_DNA"/>
</dbReference>